<evidence type="ECO:0000313" key="2">
    <source>
        <dbReference type="EMBL" id="MBD2863861.1"/>
    </source>
</evidence>
<dbReference type="EMBL" id="JACXJA010000023">
    <property type="protein sequence ID" value="MBD2863861.1"/>
    <property type="molecule type" value="Genomic_DNA"/>
</dbReference>
<accession>A0A927CDC5</accession>
<dbReference type="Gene3D" id="3.30.379.10">
    <property type="entry name" value="Chitobiase/beta-hexosaminidase domain 2-like"/>
    <property type="match status" value="1"/>
</dbReference>
<keyword evidence="3" id="KW-1185">Reference proteome</keyword>
<dbReference type="AlphaFoldDB" id="A0A927CDC5"/>
<dbReference type="InterPro" id="IPR032287">
    <property type="entry name" value="DUF4838"/>
</dbReference>
<reference evidence="2" key="1">
    <citation type="submission" date="2020-09" db="EMBL/GenBank/DDBJ databases">
        <title>A novel bacterium of genus Paenibacillus, isolated from South China Sea.</title>
        <authorList>
            <person name="Huang H."/>
            <person name="Mo K."/>
            <person name="Hu Y."/>
        </authorList>
    </citation>
    <scope>NUCLEOTIDE SEQUENCE</scope>
    <source>
        <strain evidence="2">IB182363</strain>
    </source>
</reference>
<dbReference type="InterPro" id="IPR029018">
    <property type="entry name" value="Hex-like_dom2"/>
</dbReference>
<dbReference type="GO" id="GO:0005975">
    <property type="term" value="P:carbohydrate metabolic process"/>
    <property type="evidence" value="ECO:0007669"/>
    <property type="project" value="UniProtKB-ARBA"/>
</dbReference>
<sequence length="737" mass="83867">MKKLAIIVHKGTYESVAQAAFAEKDIDWWDDSDSRATTCTECFAAVELFGFLRKLLAEEIELELRDASQLGEDGYRIWIGSAGSRLLAGLPQEQGSAEAGEAGAHAGFQDDAGESFRLETIQGPDGCDWILAGEGRIGTLYASYAFLEELGVRWYAPGELGTVSPSEGLTELPAVRRVETADYRTRGCYSEFIDDRRSEFVDWMARNRMNYAHLFRVADPHALKKRGIRIAGGGHDILYKYLDPNAAYPYKHPLFGGDGPEDRYPVSPEYAGDADGDGTLTYAEAHPDWFALSGGARTYRRSPDAYTEQYFAGDNYCLTHPYATAELAENVVKSLADGELARVDDLNFWLLDNGAWCECESCFNGGNQTDLLLGVVHRLRQAILQAVRDGRLKRNVRILFPAYHETLEAPARPLPESFDYRNCFATFFPIERCYVHSFDDSGCTETNADLNGNYRRWTVEKERNYKGELVVGEYYNVRTFAAMPVLFCRMMACDIPYYYRTGTRHFYYMHITGGGWGMLALGNSLHARLLWNTTTDAEVWKTAYLDHYYKSQASRMKLFYEKLELALANIKPIKHYQERDGDRHSIWMMLKQDADELFTLEHLKYEGRTDGSNAGIGLTETIRLMESCRSILDEAILEADDPVVEARLAEDEMRFDYGQTMLLFYYRMVRCHRMLKCGRTTAARSEFAHCRQLAGKLKETTAPLRDYDYSKYYENGFAASWVTDVYERFEARLAADS</sequence>
<organism evidence="2 3">
    <name type="scientific">Paenibacillus oceani</name>
    <dbReference type="NCBI Taxonomy" id="2772510"/>
    <lineage>
        <taxon>Bacteria</taxon>
        <taxon>Bacillati</taxon>
        <taxon>Bacillota</taxon>
        <taxon>Bacilli</taxon>
        <taxon>Bacillales</taxon>
        <taxon>Paenibacillaceae</taxon>
        <taxon>Paenibacillus</taxon>
    </lineage>
</organism>
<proteinExistence type="predicted"/>
<gene>
    <name evidence="2" type="ORF">IDH45_17880</name>
</gene>
<keyword evidence="1" id="KW-0378">Hydrolase</keyword>
<dbReference type="Proteomes" id="UP000639396">
    <property type="component" value="Unassembled WGS sequence"/>
</dbReference>
<protein>
    <submittedName>
        <fullName evidence="2">DUF4838 domain-containing protein</fullName>
    </submittedName>
</protein>
<dbReference type="RefSeq" id="WP_190929493.1">
    <property type="nucleotide sequence ID" value="NZ_JACXJA010000023.1"/>
</dbReference>
<dbReference type="GO" id="GO:0016787">
    <property type="term" value="F:hydrolase activity"/>
    <property type="evidence" value="ECO:0007669"/>
    <property type="project" value="UniProtKB-KW"/>
</dbReference>
<evidence type="ECO:0000256" key="1">
    <source>
        <dbReference type="ARBA" id="ARBA00022801"/>
    </source>
</evidence>
<dbReference type="PANTHER" id="PTHR47406">
    <property type="entry name" value="COAGULATION FACTOR 5/8 TYPE, C-TERMINAL"/>
    <property type="match status" value="1"/>
</dbReference>
<name>A0A927CDC5_9BACL</name>
<dbReference type="Pfam" id="PF16126">
    <property type="entry name" value="DUF4838"/>
    <property type="match status" value="1"/>
</dbReference>
<dbReference type="PANTHER" id="PTHR47406:SF2">
    <property type="entry name" value="ALPHA GLUCURONIDASE N-TERMINAL DOMAIN-CONTAINING PROTEIN"/>
    <property type="match status" value="1"/>
</dbReference>
<evidence type="ECO:0000313" key="3">
    <source>
        <dbReference type="Proteomes" id="UP000639396"/>
    </source>
</evidence>
<comment type="caution">
    <text evidence="2">The sequence shown here is derived from an EMBL/GenBank/DDBJ whole genome shotgun (WGS) entry which is preliminary data.</text>
</comment>